<name>A0A239TL00_9STAP</name>
<dbReference type="Gene3D" id="1.10.10.10">
    <property type="entry name" value="Winged helix-like DNA-binding domain superfamily/Winged helix DNA-binding domain"/>
    <property type="match status" value="1"/>
</dbReference>
<comment type="caution">
    <text evidence="1">The sequence shown here is derived from an EMBL/GenBank/DDBJ whole genome shotgun (WGS) entry which is preliminary data.</text>
</comment>
<reference evidence="1 2" key="1">
    <citation type="submission" date="2019-07" db="EMBL/GenBank/DDBJ databases">
        <title>Whole genome shotgun sequence of Staphylococcus piscifermentans NBRC 109625.</title>
        <authorList>
            <person name="Hosoyama A."/>
            <person name="Uohara A."/>
            <person name="Ohji S."/>
            <person name="Ichikawa N."/>
        </authorList>
    </citation>
    <scope>NUCLEOTIDE SEQUENCE [LARGE SCALE GENOMIC DNA]</scope>
    <source>
        <strain evidence="1 2">NBRC 109625</strain>
    </source>
</reference>
<sequence>MEQTHRILSIYTRLIQQKIVNKEQLAQEWHVSPRTIQRDIDNIRNFLYDTDEWHGYRKEITYNHRNASYVMDNTNEDNAISIYFLITLLQTITPIIDQQVYDYLKLLIKTFHSNHESELFYQLEKLKVSNRVQPLRNLTIANRAINQQQKLYINEGKEITPLYIRYQGFTFNLIYHYQQQAMITNLRTTDITFSPEYFTPRHSQKYYQEITFEMHTSLYESMQHFYENKMMRPPKNGYCIVRFKMCPEDAINLCFSCREQIRILEPDDVRHKVLHQLLKLQETYMINRLPSDY</sequence>
<keyword evidence="2" id="KW-1185">Reference proteome</keyword>
<evidence type="ECO:0000313" key="2">
    <source>
        <dbReference type="Proteomes" id="UP000321736"/>
    </source>
</evidence>
<dbReference type="OrthoDB" id="86031at2"/>
<dbReference type="EMBL" id="BKAR01000016">
    <property type="protein sequence ID" value="GEP84855.1"/>
    <property type="molecule type" value="Genomic_DNA"/>
</dbReference>
<dbReference type="RefSeq" id="WP_095103350.1">
    <property type="nucleotide sequence ID" value="NZ_BKAR01000016.1"/>
</dbReference>
<organism evidence="1 2">
    <name type="scientific">Staphylococcus piscifermentans</name>
    <dbReference type="NCBI Taxonomy" id="70258"/>
    <lineage>
        <taxon>Bacteria</taxon>
        <taxon>Bacillati</taxon>
        <taxon>Bacillota</taxon>
        <taxon>Bacilli</taxon>
        <taxon>Bacillales</taxon>
        <taxon>Staphylococcaceae</taxon>
        <taxon>Staphylococcus</taxon>
    </lineage>
</organism>
<dbReference type="InterPro" id="IPR036388">
    <property type="entry name" value="WH-like_DNA-bd_sf"/>
</dbReference>
<accession>A0A239TL00</accession>
<evidence type="ECO:0000313" key="1">
    <source>
        <dbReference type="EMBL" id="GEP84855.1"/>
    </source>
</evidence>
<dbReference type="AlphaFoldDB" id="A0A239TL00"/>
<protein>
    <submittedName>
        <fullName evidence="1">Uncharacterized protein</fullName>
    </submittedName>
</protein>
<dbReference type="Proteomes" id="UP000321736">
    <property type="component" value="Unassembled WGS sequence"/>
</dbReference>
<gene>
    <name evidence="1" type="ORF">SPI02_14400</name>
</gene>
<proteinExistence type="predicted"/>